<feature type="signal peptide" evidence="2">
    <location>
        <begin position="1"/>
        <end position="24"/>
    </location>
</feature>
<protein>
    <submittedName>
        <fullName evidence="4">Uncharacterized protein</fullName>
    </submittedName>
</protein>
<feature type="chain" id="PRO_5044550272" evidence="2">
    <location>
        <begin position="25"/>
        <end position="152"/>
    </location>
</feature>
<organism evidence="4 5">
    <name type="scientific">Tilletia caries</name>
    <name type="common">wheat bunt fungus</name>
    <dbReference type="NCBI Taxonomy" id="13290"/>
    <lineage>
        <taxon>Eukaryota</taxon>
        <taxon>Fungi</taxon>
        <taxon>Dikarya</taxon>
        <taxon>Basidiomycota</taxon>
        <taxon>Ustilaginomycotina</taxon>
        <taxon>Exobasidiomycetes</taxon>
        <taxon>Tilletiales</taxon>
        <taxon>Tilletiaceae</taxon>
        <taxon>Tilletia</taxon>
    </lineage>
</organism>
<evidence type="ECO:0000313" key="4">
    <source>
        <dbReference type="EMBL" id="KAE8256796.1"/>
    </source>
</evidence>
<keyword evidence="1" id="KW-1133">Transmembrane helix</keyword>
<feature type="transmembrane region" description="Helical" evidence="1">
    <location>
        <begin position="58"/>
        <end position="78"/>
    </location>
</feature>
<evidence type="ECO:0000313" key="3">
    <source>
        <dbReference type="EMBL" id="CAD6926300.1"/>
    </source>
</evidence>
<dbReference type="Proteomes" id="UP000077671">
    <property type="component" value="Unassembled WGS sequence"/>
</dbReference>
<comment type="caution">
    <text evidence="4">The sequence shown here is derived from an EMBL/GenBank/DDBJ whole genome shotgun (WGS) entry which is preliminary data.</text>
</comment>
<reference evidence="4" key="1">
    <citation type="submission" date="2016-04" db="EMBL/GenBank/DDBJ databases">
        <authorList>
            <person name="Nguyen H.D."/>
            <person name="Kesanakurti P."/>
            <person name="Cullis J."/>
            <person name="Levesque C.A."/>
            <person name="Hambleton S."/>
        </authorList>
    </citation>
    <scope>NUCLEOTIDE SEQUENCE</scope>
    <source>
        <strain evidence="4">DAOMC 238032</strain>
    </source>
</reference>
<evidence type="ECO:0000313" key="6">
    <source>
        <dbReference type="Proteomes" id="UP000836402"/>
    </source>
</evidence>
<evidence type="ECO:0000256" key="1">
    <source>
        <dbReference type="SAM" id="Phobius"/>
    </source>
</evidence>
<evidence type="ECO:0000256" key="2">
    <source>
        <dbReference type="SAM" id="SignalP"/>
    </source>
</evidence>
<keyword evidence="1" id="KW-0812">Transmembrane</keyword>
<proteinExistence type="predicted"/>
<name>A0A177V9T1_9BASI</name>
<gene>
    <name evidence="4" type="ORF">A4X03_0g5048</name>
    <name evidence="3" type="ORF">JKIAZH3_G467</name>
</gene>
<keyword evidence="2" id="KW-0732">Signal</keyword>
<reference evidence="3" key="3">
    <citation type="submission" date="2020-10" db="EMBL/GenBank/DDBJ databases">
        <authorList>
            <person name="Sedaghatjoo S."/>
        </authorList>
    </citation>
    <scope>NUCLEOTIDE SEQUENCE</scope>
    <source>
        <strain evidence="3">AZH3</strain>
    </source>
</reference>
<sequence length="152" mass="16468">MKIFNPTTSVLLAVLAASLARASSQSTPAENEGEQDLQKRINRVAVVANAIVPGRLTWLHYLLGATTLAGGAGLAYSIHKILDKPIRNITSSFSAMPNYPGYHRRDDDVQRFDLLLGLSNDVGGFAPHARRLAVVPTSEGALLYPVYVRKGR</sequence>
<dbReference type="Proteomes" id="UP000836402">
    <property type="component" value="Unassembled WGS sequence"/>
</dbReference>
<dbReference type="EMBL" id="CAJHJG010003092">
    <property type="protein sequence ID" value="CAD6926300.1"/>
    <property type="molecule type" value="Genomic_DNA"/>
</dbReference>
<keyword evidence="1" id="KW-0472">Membrane</keyword>
<evidence type="ECO:0000313" key="5">
    <source>
        <dbReference type="Proteomes" id="UP000077671"/>
    </source>
</evidence>
<reference evidence="4" key="2">
    <citation type="journal article" date="2019" name="IMA Fungus">
        <title>Genome sequencing and comparison of five Tilletia species to identify candidate genes for the detection of regulated species infecting wheat.</title>
        <authorList>
            <person name="Nguyen H.D.T."/>
            <person name="Sultana T."/>
            <person name="Kesanakurti P."/>
            <person name="Hambleton S."/>
        </authorList>
    </citation>
    <scope>NUCLEOTIDE SEQUENCE</scope>
    <source>
        <strain evidence="4">DAOMC 238032</strain>
    </source>
</reference>
<accession>A0A177V9T1</accession>
<dbReference type="EMBL" id="LWDD02000753">
    <property type="protein sequence ID" value="KAE8256796.1"/>
    <property type="molecule type" value="Genomic_DNA"/>
</dbReference>
<keyword evidence="6" id="KW-1185">Reference proteome</keyword>
<dbReference type="AlphaFoldDB" id="A0A177V9T1"/>